<dbReference type="RefSeq" id="WP_311501561.1">
    <property type="nucleotide sequence ID" value="NZ_JAVRHK010000001.1"/>
</dbReference>
<sequence>MVKNETKYLQWLNDNGVGKRDNIASSPKSYISYLNTVSQIIGEDISEKNLYNENCISFLEEKMKGARSAKSISNYKSAMRQYVKMVQK</sequence>
<reference evidence="1 2" key="1">
    <citation type="submission" date="2023-09" db="EMBL/GenBank/DDBJ databases">
        <authorList>
            <person name="Rey-Velasco X."/>
        </authorList>
    </citation>
    <scope>NUCLEOTIDE SEQUENCE [LARGE SCALE GENOMIC DNA]</scope>
    <source>
        <strain evidence="1 2">F117</strain>
    </source>
</reference>
<dbReference type="EMBL" id="JAVRHK010000001">
    <property type="protein sequence ID" value="MDT0675117.1"/>
    <property type="molecule type" value="Genomic_DNA"/>
</dbReference>
<evidence type="ECO:0000313" key="1">
    <source>
        <dbReference type="EMBL" id="MDT0675117.1"/>
    </source>
</evidence>
<comment type="caution">
    <text evidence="1">The sequence shown here is derived from an EMBL/GenBank/DDBJ whole genome shotgun (WGS) entry which is preliminary data.</text>
</comment>
<proteinExistence type="predicted"/>
<protein>
    <recommendedName>
        <fullName evidence="3">Core-binding (CB) domain-containing protein</fullName>
    </recommendedName>
</protein>
<gene>
    <name evidence="1" type="ORF">RM539_00785</name>
</gene>
<evidence type="ECO:0008006" key="3">
    <source>
        <dbReference type="Google" id="ProtNLM"/>
    </source>
</evidence>
<organism evidence="1 2">
    <name type="scientific">Autumnicola musiva</name>
    <dbReference type="NCBI Taxonomy" id="3075589"/>
    <lineage>
        <taxon>Bacteria</taxon>
        <taxon>Pseudomonadati</taxon>
        <taxon>Bacteroidota</taxon>
        <taxon>Flavobacteriia</taxon>
        <taxon>Flavobacteriales</taxon>
        <taxon>Flavobacteriaceae</taxon>
        <taxon>Autumnicola</taxon>
    </lineage>
</organism>
<accession>A0ABU3D0R1</accession>
<dbReference type="Proteomes" id="UP001262582">
    <property type="component" value="Unassembled WGS sequence"/>
</dbReference>
<keyword evidence="2" id="KW-1185">Reference proteome</keyword>
<evidence type="ECO:0000313" key="2">
    <source>
        <dbReference type="Proteomes" id="UP001262582"/>
    </source>
</evidence>
<name>A0ABU3D0R1_9FLAO</name>